<comment type="caution">
    <text evidence="1">The sequence shown here is derived from an EMBL/GenBank/DDBJ whole genome shotgun (WGS) entry which is preliminary data.</text>
</comment>
<evidence type="ECO:0000313" key="1">
    <source>
        <dbReference type="EMBL" id="CAF3238324.1"/>
    </source>
</evidence>
<evidence type="ECO:0000313" key="4">
    <source>
        <dbReference type="Proteomes" id="UP000663873"/>
    </source>
</evidence>
<proteinExistence type="predicted"/>
<dbReference type="SUPFAM" id="SSF52047">
    <property type="entry name" value="RNI-like"/>
    <property type="match status" value="1"/>
</dbReference>
<dbReference type="AlphaFoldDB" id="A0A817RCE1"/>
<dbReference type="EMBL" id="CAJOBP010005583">
    <property type="protein sequence ID" value="CAF4473132.1"/>
    <property type="molecule type" value="Genomic_DNA"/>
</dbReference>
<dbReference type="OrthoDB" id="9999377at2759"/>
<dbReference type="Gene3D" id="3.80.10.10">
    <property type="entry name" value="Ribonuclease Inhibitor"/>
    <property type="match status" value="1"/>
</dbReference>
<reference evidence="1" key="1">
    <citation type="submission" date="2021-02" db="EMBL/GenBank/DDBJ databases">
        <authorList>
            <person name="Nowell W R."/>
        </authorList>
    </citation>
    <scope>NUCLEOTIDE SEQUENCE</scope>
</reference>
<protein>
    <recommendedName>
        <fullName evidence="5">F-box domain-containing protein</fullName>
    </recommendedName>
</protein>
<dbReference type="InterPro" id="IPR032675">
    <property type="entry name" value="LRR_dom_sf"/>
</dbReference>
<dbReference type="EMBL" id="CAJNXB010002370">
    <property type="protein sequence ID" value="CAF3238324.1"/>
    <property type="molecule type" value="Genomic_DNA"/>
</dbReference>
<dbReference type="Proteomes" id="UP000663825">
    <property type="component" value="Unassembled WGS sequence"/>
</dbReference>
<evidence type="ECO:0000313" key="2">
    <source>
        <dbReference type="EMBL" id="CAF4473132.1"/>
    </source>
</evidence>
<gene>
    <name evidence="1" type="ORF">TIS948_LOCUS14490</name>
    <name evidence="2" type="ORF">UJA718_LOCUS24338</name>
</gene>
<evidence type="ECO:0000313" key="3">
    <source>
        <dbReference type="Proteomes" id="UP000663825"/>
    </source>
</evidence>
<name>A0A817RCE1_9BILA</name>
<evidence type="ECO:0008006" key="5">
    <source>
        <dbReference type="Google" id="ProtNLM"/>
    </source>
</evidence>
<dbReference type="Proteomes" id="UP000663873">
    <property type="component" value="Unassembled WGS sequence"/>
</dbReference>
<accession>A0A817RCE1</accession>
<organism evidence="1 3">
    <name type="scientific">Rotaria socialis</name>
    <dbReference type="NCBI Taxonomy" id="392032"/>
    <lineage>
        <taxon>Eukaryota</taxon>
        <taxon>Metazoa</taxon>
        <taxon>Spiralia</taxon>
        <taxon>Gnathifera</taxon>
        <taxon>Rotifera</taxon>
        <taxon>Eurotatoria</taxon>
        <taxon>Bdelloidea</taxon>
        <taxon>Philodinida</taxon>
        <taxon>Philodinidae</taxon>
        <taxon>Rotaria</taxon>
    </lineage>
</organism>
<sequence>MDLNCSKRPFNFNYSTDVETKRLRKTSDEKNSVITRFEHLSNELLYEIFDYLDPYEIYEAFSKLNIRLHNLVIFSSLPLNINLSSKSISTLEHRCRHVIIPNKHRILSLHLNSYVIIRDFFTHCNIDASFNRLESVVLNGLSEYRVMMILFYLNALPRLFSLTIEMQDDSFFSISDIYSIVFRLPHLKFTKISFSEDEESEISIPISINERFSTIEHLVIDHDCNINELTSILSHTPHLRHLISKNLIETEETIKKDVLLKLADLKYVCFDQCNIEFDALEVFIKRICSQLQIWRLKTECKTSYLDGNRWKRLIRRHMPQLREFHFDHRVDNDEMEILPDRESIDQFTSTFWTERQWYFEFKSEAFQYVYSIHPYREKWHDYCEYDRNDIYVNERLLQQRSNNLDIFRRRATTSACRSSISRSQFTIGFYPADFWNLSFIDDMKCSFLQAQFNHLTIQCHETPVDLLIEIIHLFPQLKSLELSSLPLVHVSSLPAETTDMLLLVSITNEITRVKLNKMVEVEQIHFLMNLCPRMQYLEIKCVTYVDLENLLGSILMNNSTRVPYLCCLSICAFDAHEKIIEQLNAIIEFERLFDPERAFRGYTIQRIDNRIFLRWKL</sequence>
<keyword evidence="4" id="KW-1185">Reference proteome</keyword>